<dbReference type="SMART" id="SM00330">
    <property type="entry name" value="PIPKc"/>
    <property type="match status" value="1"/>
</dbReference>
<comment type="caution">
    <text evidence="4">The sequence shown here is derived from an EMBL/GenBank/DDBJ whole genome shotgun (WGS) entry which is preliminary data.</text>
</comment>
<dbReference type="EMBL" id="JABMIG020000018">
    <property type="protein sequence ID" value="KAL3802688.1"/>
    <property type="molecule type" value="Genomic_DNA"/>
</dbReference>
<evidence type="ECO:0000256" key="2">
    <source>
        <dbReference type="SAM" id="MobiDB-lite"/>
    </source>
</evidence>
<evidence type="ECO:0000259" key="3">
    <source>
        <dbReference type="PROSITE" id="PS51455"/>
    </source>
</evidence>
<dbReference type="Gene3D" id="3.30.810.10">
    <property type="entry name" value="2-Layer Sandwich"/>
    <property type="match status" value="1"/>
</dbReference>
<feature type="region of interest" description="Disordered" evidence="2">
    <location>
        <begin position="342"/>
        <end position="398"/>
    </location>
</feature>
<keyword evidence="1" id="KW-0067">ATP-binding</keyword>
<keyword evidence="1" id="KW-0547">Nucleotide-binding</keyword>
<keyword evidence="5" id="KW-1185">Reference proteome</keyword>
<accession>A0ABD3QQS3</accession>
<dbReference type="InterPro" id="IPR023610">
    <property type="entry name" value="PInositol-4/5-P-5/4-kinase"/>
</dbReference>
<dbReference type="PANTHER" id="PTHR23086">
    <property type="entry name" value="PHOSPHATIDYLINOSITOL-4-PHOSPHATE 5-KINASE"/>
    <property type="match status" value="1"/>
</dbReference>
<reference evidence="4 5" key="1">
    <citation type="journal article" date="2020" name="G3 (Bethesda)">
        <title>Improved Reference Genome for Cyclotella cryptica CCMP332, a Model for Cell Wall Morphogenesis, Salinity Adaptation, and Lipid Production in Diatoms (Bacillariophyta).</title>
        <authorList>
            <person name="Roberts W.R."/>
            <person name="Downey K.M."/>
            <person name="Ruck E.C."/>
            <person name="Traller J.C."/>
            <person name="Alverson A.J."/>
        </authorList>
    </citation>
    <scope>NUCLEOTIDE SEQUENCE [LARGE SCALE GENOMIC DNA]</scope>
    <source>
        <strain evidence="4 5">CCMP332</strain>
    </source>
</reference>
<name>A0ABD3QQS3_9STRA</name>
<feature type="compositionally biased region" description="Basic residues" evidence="2">
    <location>
        <begin position="257"/>
        <end position="266"/>
    </location>
</feature>
<feature type="compositionally biased region" description="Low complexity" evidence="2">
    <location>
        <begin position="51"/>
        <end position="69"/>
    </location>
</feature>
<evidence type="ECO:0000256" key="1">
    <source>
        <dbReference type="PROSITE-ProRule" id="PRU00781"/>
    </source>
</evidence>
<keyword evidence="1" id="KW-0418">Kinase</keyword>
<feature type="domain" description="PIPK" evidence="3">
    <location>
        <begin position="383"/>
        <end position="846"/>
    </location>
</feature>
<dbReference type="InterPro" id="IPR027483">
    <property type="entry name" value="PInositol-4-P-4/5-kinase_C_sf"/>
</dbReference>
<dbReference type="Gene3D" id="3.30.800.10">
    <property type="entry name" value="Phosphatidylinositol Phosphate Kinase II Beta"/>
    <property type="match status" value="1"/>
</dbReference>
<feature type="region of interest" description="Disordered" evidence="2">
    <location>
        <begin position="1"/>
        <end position="99"/>
    </location>
</feature>
<feature type="region of interest" description="Disordered" evidence="2">
    <location>
        <begin position="249"/>
        <end position="279"/>
    </location>
</feature>
<proteinExistence type="predicted"/>
<dbReference type="InterPro" id="IPR002498">
    <property type="entry name" value="PInositol-4-P-4/5-kinase_core"/>
</dbReference>
<feature type="compositionally biased region" description="Acidic residues" evidence="2">
    <location>
        <begin position="353"/>
        <end position="372"/>
    </location>
</feature>
<dbReference type="InterPro" id="IPR027484">
    <property type="entry name" value="PInositol-4-P-5-kinase_N"/>
</dbReference>
<evidence type="ECO:0000313" key="5">
    <source>
        <dbReference type="Proteomes" id="UP001516023"/>
    </source>
</evidence>
<dbReference type="GO" id="GO:0046488">
    <property type="term" value="P:phosphatidylinositol metabolic process"/>
    <property type="evidence" value="ECO:0007669"/>
    <property type="project" value="UniProtKB-UniRule"/>
</dbReference>
<sequence length="848" mass="94653">MAPSTTVKGEIIRGERTNLSNDDIAIMDYTDSLQPSDTAKKPYSNSQHSRTLSNVSVSSATSTESLSMYSDDDSDDSDDDDYDDSQESLTENTSVENSSISKELCNDALNMTRSGAAGPAFGVCGDHSVTVHDEEETEFPNDAPQFVPLIHDANPSRSLSFTVVDGAMVEVVPTDQVESVLPQWLEDWNQQRKEWEQLQKAIKLRRSRTHNDINHPFHQSADQQLPENHDALTTPFDVRRNRSEPFQLSTTTATRPTKTKPQKYGHHPNLPYPHARNPNPIVVKSSKKIGKKHARYALTAGMMLGIRESVGGALSVEAEIEIGRWEEWERCWEEEFQMDFAGGKDDAGKDCAEDQDEDEVQTDNGTEDDLEGTDLSSDHKDSSSGPSPSKQSKKAAHSSSTSAAAQCLTTLTLECERVSKYKFPPHQFYLGSNPNSPTSKPLPHKYKFKVYAPLVFARIRSLFGVEKQPFLHSICGKFNFYEFASNAKSGQFFFYSHDGRYMIKTLTYTESKFLREILPYYYRHLTRHPHTFLTHFYGMYRVCMPHLNNQRLHFIIMKSVFSTEKKIDRVWDLKGSRTGRKSKEGDPVGKDLDILEEGKKLRFVRPGAKEAFLEQLRKDATFLARLGIMDYSLLLGMHNCKETDFPCPSAEPDAKNDGIPTVEGEPCRSNTPFRRGVLKRAVTGGTSTTANDGFKALEELDRVMVSKTKSNKSLSVPGVEVKDKGGCFKRALGDETTVAAVSSMKGSQKSTFKPTTVSNEANSKAPNPITARSDLGIEGGAILSDGTTSVRELYYCGIIDILQYYNARKIGETVIRQAAGNSSQDISCVDPESYGKRFVKFISNLVEE</sequence>
<protein>
    <recommendedName>
        <fullName evidence="3">PIPK domain-containing protein</fullName>
    </recommendedName>
</protein>
<feature type="compositionally biased region" description="Polar residues" evidence="2">
    <location>
        <begin position="31"/>
        <end position="50"/>
    </location>
</feature>
<feature type="compositionally biased region" description="Acidic residues" evidence="2">
    <location>
        <begin position="70"/>
        <end position="86"/>
    </location>
</feature>
<dbReference type="PANTHER" id="PTHR23086:SF8">
    <property type="entry name" value="PHOSPHATIDYLINOSITOL 5-PHOSPHATE 4-KINASE, ISOFORM A"/>
    <property type="match status" value="1"/>
</dbReference>
<dbReference type="CDD" id="cd00139">
    <property type="entry name" value="PIPKc"/>
    <property type="match status" value="1"/>
</dbReference>
<organism evidence="4 5">
    <name type="scientific">Cyclotella cryptica</name>
    <dbReference type="NCBI Taxonomy" id="29204"/>
    <lineage>
        <taxon>Eukaryota</taxon>
        <taxon>Sar</taxon>
        <taxon>Stramenopiles</taxon>
        <taxon>Ochrophyta</taxon>
        <taxon>Bacillariophyta</taxon>
        <taxon>Coscinodiscophyceae</taxon>
        <taxon>Thalassiosirophycidae</taxon>
        <taxon>Stephanodiscales</taxon>
        <taxon>Stephanodiscaceae</taxon>
        <taxon>Cyclotella</taxon>
    </lineage>
</organism>
<feature type="compositionally biased region" description="Polar residues" evidence="2">
    <location>
        <begin position="87"/>
        <end position="99"/>
    </location>
</feature>
<dbReference type="GO" id="GO:0005524">
    <property type="term" value="F:ATP binding"/>
    <property type="evidence" value="ECO:0007669"/>
    <property type="project" value="UniProtKB-UniRule"/>
</dbReference>
<dbReference type="Proteomes" id="UP001516023">
    <property type="component" value="Unassembled WGS sequence"/>
</dbReference>
<dbReference type="AlphaFoldDB" id="A0ABD3QQS3"/>
<gene>
    <name evidence="4" type="ORF">HJC23_012012</name>
</gene>
<feature type="compositionally biased region" description="Basic and acidic residues" evidence="2">
    <location>
        <begin position="342"/>
        <end position="352"/>
    </location>
</feature>
<dbReference type="GO" id="GO:0016301">
    <property type="term" value="F:kinase activity"/>
    <property type="evidence" value="ECO:0007669"/>
    <property type="project" value="UniProtKB-UniRule"/>
</dbReference>
<keyword evidence="1" id="KW-0808">Transferase</keyword>
<dbReference type="Pfam" id="PF01504">
    <property type="entry name" value="PIP5K"/>
    <property type="match status" value="1"/>
</dbReference>
<dbReference type="SUPFAM" id="SSF56104">
    <property type="entry name" value="SAICAR synthase-like"/>
    <property type="match status" value="1"/>
</dbReference>
<dbReference type="PROSITE" id="PS51455">
    <property type="entry name" value="PIPK"/>
    <property type="match status" value="1"/>
</dbReference>
<evidence type="ECO:0000313" key="4">
    <source>
        <dbReference type="EMBL" id="KAL3802688.1"/>
    </source>
</evidence>